<dbReference type="PROSITE" id="PS01186">
    <property type="entry name" value="EGF_2"/>
    <property type="match status" value="2"/>
</dbReference>
<comment type="subcellular location">
    <subcellularLocation>
        <location evidence="1">Secreted</location>
    </subcellularLocation>
</comment>
<dbReference type="PROSITE" id="PS00022">
    <property type="entry name" value="EGF_1"/>
    <property type="match status" value="2"/>
</dbReference>
<evidence type="ECO:0000256" key="1">
    <source>
        <dbReference type="ARBA" id="ARBA00004613"/>
    </source>
</evidence>
<dbReference type="PROSITE" id="PS50026">
    <property type="entry name" value="EGF_3"/>
    <property type="match status" value="2"/>
</dbReference>
<evidence type="ECO:0000256" key="9">
    <source>
        <dbReference type="SAM" id="SignalP"/>
    </source>
</evidence>
<dbReference type="GO" id="GO:0005576">
    <property type="term" value="C:extracellular region"/>
    <property type="evidence" value="ECO:0007669"/>
    <property type="project" value="UniProtKB-SubCell"/>
</dbReference>
<feature type="chain" id="PRO_5044881383" description="Wnt inhibitory factor 1" evidence="9">
    <location>
        <begin position="19"/>
        <end position="349"/>
    </location>
</feature>
<gene>
    <name evidence="12" type="ORF">ACJMK2_016323</name>
</gene>
<dbReference type="SMART" id="SM00469">
    <property type="entry name" value="WIF"/>
    <property type="match status" value="1"/>
</dbReference>
<feature type="domain" description="WIF" evidence="11">
    <location>
        <begin position="24"/>
        <end position="161"/>
    </location>
</feature>
<evidence type="ECO:0008006" key="14">
    <source>
        <dbReference type="Google" id="ProtNLM"/>
    </source>
</evidence>
<evidence type="ECO:0000259" key="10">
    <source>
        <dbReference type="PROSITE" id="PS50026"/>
    </source>
</evidence>
<feature type="disulfide bond" evidence="7">
    <location>
        <begin position="266"/>
        <end position="276"/>
    </location>
</feature>
<evidence type="ECO:0000256" key="4">
    <source>
        <dbReference type="ARBA" id="ARBA00022729"/>
    </source>
</evidence>
<keyword evidence="4 9" id="KW-0732">Signal</keyword>
<feature type="domain" description="EGF-like" evidence="10">
    <location>
        <begin position="262"/>
        <end position="294"/>
    </location>
</feature>
<evidence type="ECO:0000259" key="11">
    <source>
        <dbReference type="PROSITE" id="PS50814"/>
    </source>
</evidence>
<evidence type="ECO:0000256" key="5">
    <source>
        <dbReference type="ARBA" id="ARBA00023157"/>
    </source>
</evidence>
<dbReference type="PANTHER" id="PTHR14949:SF32">
    <property type="entry name" value="WNT INHIBITORY FACTOR 1"/>
    <property type="match status" value="1"/>
</dbReference>
<evidence type="ECO:0000256" key="7">
    <source>
        <dbReference type="PROSITE-ProRule" id="PRU00076"/>
    </source>
</evidence>
<feature type="disulfide bond" evidence="7">
    <location>
        <begin position="284"/>
        <end position="293"/>
    </location>
</feature>
<dbReference type="Gene3D" id="2.10.25.10">
    <property type="entry name" value="Laminin"/>
    <property type="match status" value="4"/>
</dbReference>
<name>A0ABD3UUD5_SINWO</name>
<feature type="domain" description="EGF-like" evidence="10">
    <location>
        <begin position="198"/>
        <end position="230"/>
    </location>
</feature>
<dbReference type="EMBL" id="JBJQND010000015">
    <property type="protein sequence ID" value="KAL3852705.1"/>
    <property type="molecule type" value="Genomic_DNA"/>
</dbReference>
<feature type="disulfide bond" evidence="7">
    <location>
        <begin position="220"/>
        <end position="229"/>
    </location>
</feature>
<evidence type="ECO:0000313" key="13">
    <source>
        <dbReference type="Proteomes" id="UP001634394"/>
    </source>
</evidence>
<dbReference type="SMART" id="SM00181">
    <property type="entry name" value="EGF"/>
    <property type="match status" value="4"/>
</dbReference>
<evidence type="ECO:0000256" key="3">
    <source>
        <dbReference type="ARBA" id="ARBA00022525"/>
    </source>
</evidence>
<dbReference type="PROSITE" id="PS50814">
    <property type="entry name" value="WIF"/>
    <property type="match status" value="1"/>
</dbReference>
<evidence type="ECO:0000256" key="6">
    <source>
        <dbReference type="ARBA" id="ARBA00023180"/>
    </source>
</evidence>
<sequence>MNGVIVLLLLVVLTRITAKSKLSLWIDEAQVANFIGYPFELDIISNGKMSPYLLQPEFNNNIPILPPTVDTVNLTWEAGDEKFTYWFDGLKSLNTALLYHPLLSIPAYGIIPKGPKIFQMSIPCTGNGEGVAELILGLQILDQSENPIQGSPIKLKLKKQCKAFVTTSLCKNECQNSGRCNQFSECDCKQGYHGKFCEIDMCSPSCENNGTCISPDVCLCLDGFYGKRCEKALCSQPCQNGGRCVQPGFCWCTSGFYGEACQYSYCITPCKHGGLCIGQNKCKCLTGYSGDLCEKDLKRDIQRPRRSKSQKQKKKKRRKKKRNKQRRKNKLKNEKKLNSKKENKGLILC</sequence>
<evidence type="ECO:0000313" key="12">
    <source>
        <dbReference type="EMBL" id="KAL3852705.1"/>
    </source>
</evidence>
<dbReference type="InterPro" id="IPR038677">
    <property type="entry name" value="WIF_sf"/>
</dbReference>
<dbReference type="Pfam" id="PF25024">
    <property type="entry name" value="EGF_TEN"/>
    <property type="match status" value="1"/>
</dbReference>
<feature type="signal peptide" evidence="9">
    <location>
        <begin position="1"/>
        <end position="18"/>
    </location>
</feature>
<feature type="compositionally biased region" description="Basic residues" evidence="8">
    <location>
        <begin position="304"/>
        <end position="330"/>
    </location>
</feature>
<reference evidence="12 13" key="1">
    <citation type="submission" date="2024-11" db="EMBL/GenBank/DDBJ databases">
        <title>Chromosome-level genome assembly of the freshwater bivalve Anodonta woodiana.</title>
        <authorList>
            <person name="Chen X."/>
        </authorList>
    </citation>
    <scope>NUCLEOTIDE SEQUENCE [LARGE SCALE GENOMIC DNA]</scope>
    <source>
        <strain evidence="12">MN2024</strain>
        <tissue evidence="12">Gills</tissue>
    </source>
</reference>
<keyword evidence="3" id="KW-0964">Secreted</keyword>
<dbReference type="InterPro" id="IPR003306">
    <property type="entry name" value="WIF"/>
</dbReference>
<feature type="region of interest" description="Disordered" evidence="8">
    <location>
        <begin position="302"/>
        <end position="349"/>
    </location>
</feature>
<dbReference type="InterPro" id="IPR000742">
    <property type="entry name" value="EGF"/>
</dbReference>
<proteinExistence type="predicted"/>
<keyword evidence="2" id="KW-0217">Developmental protein</keyword>
<keyword evidence="13" id="KW-1185">Reference proteome</keyword>
<comment type="caution">
    <text evidence="12">The sequence shown here is derived from an EMBL/GenBank/DDBJ whole genome shotgun (WGS) entry which is preliminary data.</text>
</comment>
<feature type="disulfide bond" evidence="7">
    <location>
        <begin position="202"/>
        <end position="212"/>
    </location>
</feature>
<comment type="caution">
    <text evidence="7">Lacks conserved residue(s) required for the propagation of feature annotation.</text>
</comment>
<protein>
    <recommendedName>
        <fullName evidence="14">Wnt inhibitory factor 1</fullName>
    </recommendedName>
</protein>
<dbReference type="AlphaFoldDB" id="A0ABD3UUD5"/>
<dbReference type="PANTHER" id="PTHR14949">
    <property type="entry name" value="EGF-LIKE-DOMAIN, MULTIPLE 7, 8"/>
    <property type="match status" value="1"/>
</dbReference>
<accession>A0ABD3UUD5</accession>
<dbReference type="Gene3D" id="2.60.40.2170">
    <property type="entry name" value="Wnt, WIF domain"/>
    <property type="match status" value="1"/>
</dbReference>
<evidence type="ECO:0000256" key="8">
    <source>
        <dbReference type="SAM" id="MobiDB-lite"/>
    </source>
</evidence>
<keyword evidence="6" id="KW-0325">Glycoprotein</keyword>
<keyword evidence="5 7" id="KW-1015">Disulfide bond</keyword>
<keyword evidence="7" id="KW-0245">EGF-like domain</keyword>
<feature type="compositionally biased region" description="Basic and acidic residues" evidence="8">
    <location>
        <begin position="331"/>
        <end position="349"/>
    </location>
</feature>
<dbReference type="Proteomes" id="UP001634394">
    <property type="component" value="Unassembled WGS sequence"/>
</dbReference>
<dbReference type="SUPFAM" id="SSF57196">
    <property type="entry name" value="EGF/Laminin"/>
    <property type="match status" value="2"/>
</dbReference>
<dbReference type="InterPro" id="IPR050969">
    <property type="entry name" value="Dev_Signal_Modulators"/>
</dbReference>
<organism evidence="12 13">
    <name type="scientific">Sinanodonta woodiana</name>
    <name type="common">Chinese pond mussel</name>
    <name type="synonym">Anodonta woodiana</name>
    <dbReference type="NCBI Taxonomy" id="1069815"/>
    <lineage>
        <taxon>Eukaryota</taxon>
        <taxon>Metazoa</taxon>
        <taxon>Spiralia</taxon>
        <taxon>Lophotrochozoa</taxon>
        <taxon>Mollusca</taxon>
        <taxon>Bivalvia</taxon>
        <taxon>Autobranchia</taxon>
        <taxon>Heteroconchia</taxon>
        <taxon>Palaeoheterodonta</taxon>
        <taxon>Unionida</taxon>
        <taxon>Unionoidea</taxon>
        <taxon>Unionidae</taxon>
        <taxon>Unioninae</taxon>
        <taxon>Sinanodonta</taxon>
    </lineage>
</organism>
<dbReference type="Pfam" id="PF02019">
    <property type="entry name" value="WIF"/>
    <property type="match status" value="1"/>
</dbReference>
<evidence type="ECO:0000256" key="2">
    <source>
        <dbReference type="ARBA" id="ARBA00022473"/>
    </source>
</evidence>